<dbReference type="HOGENOM" id="CLU_020596_0_0_1"/>
<feature type="transmembrane region" description="Helical" evidence="2">
    <location>
        <begin position="110"/>
        <end position="133"/>
    </location>
</feature>
<keyword evidence="4" id="KW-1185">Reference proteome</keyword>
<feature type="transmembrane region" description="Helical" evidence="2">
    <location>
        <begin position="225"/>
        <end position="247"/>
    </location>
</feature>
<evidence type="ECO:0000256" key="2">
    <source>
        <dbReference type="SAM" id="Phobius"/>
    </source>
</evidence>
<feature type="transmembrane region" description="Helical" evidence="2">
    <location>
        <begin position="301"/>
        <end position="320"/>
    </location>
</feature>
<dbReference type="AlphaFoldDB" id="A0A0D1X9W7"/>
<dbReference type="OrthoDB" id="5368516at2759"/>
<evidence type="ECO:0000256" key="1">
    <source>
        <dbReference type="SAM" id="MobiDB-lite"/>
    </source>
</evidence>
<name>A0A0D1X9W7_9PEZI</name>
<dbReference type="Proteomes" id="UP000053259">
    <property type="component" value="Unassembled WGS sequence"/>
</dbReference>
<feature type="region of interest" description="Disordered" evidence="1">
    <location>
        <begin position="636"/>
        <end position="656"/>
    </location>
</feature>
<sequence>MDLWEARSTPLWQRKIQDGMEMMRMGVELPSMEMSNEAMNRTLSIIHGLALGQVQQTRYMHIAFGSLSCFLALMVIGRVWYDSWRAQQLSVQLHPRRWAFLWNLHPAESFPLIIGFAIFSQSLSFTLIQAFALQTVFINSCKTSSMIVFTQIFMIGWFHMVFGLDITIRSLKPPALISIRRVWPTVIFVGLSLVLTIATFLSTLIRPARDRCFGDIIFRAIRNSLLGIVLCGIMIPSFLAMALVIGIRLHKTVLMDHNERIAGTRMVYYLVEAAVFYIMILPFWIQAMTGTFDSSLTTSRIAEFVLFSAGAVICFTHFFLRANAARTAIKPNRTPWVRKRKFRFFGPNDLELINISPPIMQKMEYEPDDKGKMPTWGVTQHQKIITTTSLTDSSPGSSFKYPSRPGPAVLRRHWPLLDDMERPPTPAKPKNKPKLSASQPTHKKKPSYSLFPGDDEFRLPATVYSPEKATESELSAAVGSNTSAALTLAVVNLQPPAPFMGESARDSTASTATLQIGMRISATPIAATARQQSTPSKPSMKSMIDNIVQEPFAPQPLKSNPILASPLSQEPSPFINRRDYPHSAQRDSFVSPDWPSQPDNYAWLDLRDNCFKNPTRSERLLSVYISQKESRLRQAESNRQELANLERSGSGASRVRIRRAYPNPTALDSSPSTSVRNGFF</sequence>
<keyword evidence="2" id="KW-0812">Transmembrane</keyword>
<dbReference type="VEuPathDB" id="FungiDB:PV09_09290"/>
<dbReference type="GeneID" id="27317263"/>
<keyword evidence="2" id="KW-0472">Membrane</keyword>
<feature type="region of interest" description="Disordered" evidence="1">
    <location>
        <begin position="661"/>
        <end position="680"/>
    </location>
</feature>
<dbReference type="RefSeq" id="XP_016208825.1">
    <property type="nucleotide sequence ID" value="XM_016363323.1"/>
</dbReference>
<dbReference type="EMBL" id="KN847589">
    <property type="protein sequence ID" value="KIV98955.1"/>
    <property type="molecule type" value="Genomic_DNA"/>
</dbReference>
<dbReference type="InParanoid" id="A0A0D1X9W7"/>
<evidence type="ECO:0000313" key="3">
    <source>
        <dbReference type="EMBL" id="KIV98955.1"/>
    </source>
</evidence>
<organism evidence="3 4">
    <name type="scientific">Verruconis gallopava</name>
    <dbReference type="NCBI Taxonomy" id="253628"/>
    <lineage>
        <taxon>Eukaryota</taxon>
        <taxon>Fungi</taxon>
        <taxon>Dikarya</taxon>
        <taxon>Ascomycota</taxon>
        <taxon>Pezizomycotina</taxon>
        <taxon>Dothideomycetes</taxon>
        <taxon>Pleosporomycetidae</taxon>
        <taxon>Venturiales</taxon>
        <taxon>Sympoventuriaceae</taxon>
        <taxon>Verruconis</taxon>
    </lineage>
</organism>
<feature type="transmembrane region" description="Helical" evidence="2">
    <location>
        <begin position="267"/>
        <end position="289"/>
    </location>
</feature>
<evidence type="ECO:0000313" key="4">
    <source>
        <dbReference type="Proteomes" id="UP000053259"/>
    </source>
</evidence>
<feature type="transmembrane region" description="Helical" evidence="2">
    <location>
        <begin position="145"/>
        <end position="162"/>
    </location>
</feature>
<accession>A0A0D1X9W7</accession>
<keyword evidence="2" id="KW-1133">Transmembrane helix</keyword>
<feature type="transmembrane region" description="Helical" evidence="2">
    <location>
        <begin position="59"/>
        <end position="81"/>
    </location>
</feature>
<feature type="compositionally biased region" description="Polar residues" evidence="1">
    <location>
        <begin position="666"/>
        <end position="680"/>
    </location>
</feature>
<dbReference type="STRING" id="253628.A0A0D1X9W7"/>
<feature type="transmembrane region" description="Helical" evidence="2">
    <location>
        <begin position="182"/>
        <end position="205"/>
    </location>
</feature>
<feature type="region of interest" description="Disordered" evidence="1">
    <location>
        <begin position="418"/>
        <end position="453"/>
    </location>
</feature>
<gene>
    <name evidence="3" type="ORF">PV09_09290</name>
</gene>
<protein>
    <submittedName>
        <fullName evidence="3">Uncharacterized protein</fullName>
    </submittedName>
</protein>
<proteinExistence type="predicted"/>
<reference evidence="3 4" key="1">
    <citation type="submission" date="2015-01" db="EMBL/GenBank/DDBJ databases">
        <title>The Genome Sequence of Ochroconis gallopava CBS43764.</title>
        <authorList>
            <consortium name="The Broad Institute Genomics Platform"/>
            <person name="Cuomo C."/>
            <person name="de Hoog S."/>
            <person name="Gorbushina A."/>
            <person name="Stielow B."/>
            <person name="Teixiera M."/>
            <person name="Abouelleil A."/>
            <person name="Chapman S.B."/>
            <person name="Priest M."/>
            <person name="Young S.K."/>
            <person name="Wortman J."/>
            <person name="Nusbaum C."/>
            <person name="Birren B."/>
        </authorList>
    </citation>
    <scope>NUCLEOTIDE SEQUENCE [LARGE SCALE GENOMIC DNA]</scope>
    <source>
        <strain evidence="3 4">CBS 43764</strain>
    </source>
</reference>